<dbReference type="Pfam" id="PF11251">
    <property type="entry name" value="DUF3050"/>
    <property type="match status" value="1"/>
</dbReference>
<evidence type="ECO:0000313" key="2">
    <source>
        <dbReference type="Proteomes" id="UP000054226"/>
    </source>
</evidence>
<proteinExistence type="predicted"/>
<dbReference type="AlphaFoldDB" id="M2Y9Y1"/>
<gene>
    <name evidence="1" type="ORF">H074_36019</name>
</gene>
<dbReference type="Gene3D" id="1.20.910.10">
    <property type="entry name" value="Heme oxygenase-like"/>
    <property type="match status" value="1"/>
</dbReference>
<dbReference type="RefSeq" id="WP_007034986.1">
    <property type="nucleotide sequence ID" value="NZ_AOHO01000078.1"/>
</dbReference>
<dbReference type="OrthoDB" id="9791270at2"/>
<protein>
    <recommendedName>
        <fullName evidence="3">Heme oxygenase</fullName>
    </recommendedName>
</protein>
<dbReference type="InterPro" id="IPR024423">
    <property type="entry name" value="DUF3050"/>
</dbReference>
<organism evidence="1 2">
    <name type="scientific">Amycolatopsis decaplanina DSM 44594</name>
    <dbReference type="NCBI Taxonomy" id="1284240"/>
    <lineage>
        <taxon>Bacteria</taxon>
        <taxon>Bacillati</taxon>
        <taxon>Actinomycetota</taxon>
        <taxon>Actinomycetes</taxon>
        <taxon>Pseudonocardiales</taxon>
        <taxon>Pseudonocardiaceae</taxon>
        <taxon>Amycolatopsis</taxon>
    </lineage>
</organism>
<evidence type="ECO:0000313" key="1">
    <source>
        <dbReference type="EMBL" id="EME51707.1"/>
    </source>
</evidence>
<dbReference type="EMBL" id="AOHO01000078">
    <property type="protein sequence ID" value="EME51707.1"/>
    <property type="molecule type" value="Genomic_DNA"/>
</dbReference>
<evidence type="ECO:0008006" key="3">
    <source>
        <dbReference type="Google" id="ProtNLM"/>
    </source>
</evidence>
<reference evidence="1 2" key="1">
    <citation type="journal article" date="2013" name="Genome Announc.">
        <title>Draft Genome Sequence of Amycolatopsis decaplanina Strain DSM 44594T.</title>
        <authorList>
            <person name="Kaur N."/>
            <person name="Kumar S."/>
            <person name="Bala M."/>
            <person name="Raghava G.P."/>
            <person name="Mayilraj S."/>
        </authorList>
    </citation>
    <scope>NUCLEOTIDE SEQUENCE [LARGE SCALE GENOMIC DNA]</scope>
    <source>
        <strain evidence="1 2">DSM 44594</strain>
    </source>
</reference>
<keyword evidence="2" id="KW-1185">Reference proteome</keyword>
<name>M2Y9Y1_9PSEU</name>
<accession>M2Y9Y1</accession>
<dbReference type="PATRIC" id="fig|1284240.4.peg.7355"/>
<dbReference type="SUPFAM" id="SSF48613">
    <property type="entry name" value="Heme oxygenase-like"/>
    <property type="match status" value="1"/>
</dbReference>
<comment type="caution">
    <text evidence="1">The sequence shown here is derived from an EMBL/GenBank/DDBJ whole genome shotgun (WGS) entry which is preliminary data.</text>
</comment>
<sequence>MSRYEWEVDHSGIEMIRTKSEPERDEVTTHRIYDSFESPSDIAVFMEHHVFAVWDFMSLLKSLQRQLTCVEVPWIPQGHAASRRLINDIVLVEESDELDSGFSSHFELYRAAMAQAGANTRAIDEFLAALRLGKTVPDALTVPRIPEPLAKFVSATWRLITEAPAHCQAAAFAFGREDLIPEMFDKVISDEPADDRFRLFRSYLERHIEVDADEHTPMAMQMLADLCGDDEAKWDQCVGTVRSAMRARARLWDGIVLAMESTLTGVR</sequence>
<dbReference type="Proteomes" id="UP000054226">
    <property type="component" value="Unassembled WGS sequence"/>
</dbReference>
<dbReference type="InterPro" id="IPR016084">
    <property type="entry name" value="Haem_Oase-like_multi-hlx"/>
</dbReference>